<organism evidence="3 4">
    <name type="scientific">Vasconcelosia minhoensis LEGE 07310</name>
    <dbReference type="NCBI Taxonomy" id="915328"/>
    <lineage>
        <taxon>Bacteria</taxon>
        <taxon>Bacillati</taxon>
        <taxon>Cyanobacteriota</taxon>
        <taxon>Cyanophyceae</taxon>
        <taxon>Nodosilineales</taxon>
        <taxon>Cymatolegaceae</taxon>
        <taxon>Vasconcelosia</taxon>
        <taxon>Vasconcelosia minhoensis</taxon>
    </lineage>
</organism>
<feature type="region of interest" description="Disordered" evidence="1">
    <location>
        <begin position="179"/>
        <end position="238"/>
    </location>
</feature>
<evidence type="ECO:0000313" key="4">
    <source>
        <dbReference type="Proteomes" id="UP000636505"/>
    </source>
</evidence>
<sequence>MTQLDKPGTEQPALPTAADRLWGSRFWFQLLLVRPWLLVVGFWLVSILVGVFALEGIVKPKPLLTTGIESGRIASGRTVDGAGPTASPFTASGQPTAEAPVAGSDSSRQAGVPVWSLSAMVGACAVGCVMLSQWRRLARTAPRTRRSRSARILVRSTSPSSAAVPAPSLPLAQSRVIQLSHQSDSIARSKPGKSPGQRARRRAERRRRGALSIRARGTAQPPPRRTQANASKNLGPQPVISVVPASESHQLDWPEGSLAHQLDVRVKRSLSSFL</sequence>
<evidence type="ECO:0000256" key="1">
    <source>
        <dbReference type="SAM" id="MobiDB-lite"/>
    </source>
</evidence>
<keyword evidence="2" id="KW-0472">Membrane</keyword>
<feature type="compositionally biased region" description="Basic residues" evidence="1">
    <location>
        <begin position="198"/>
        <end position="209"/>
    </location>
</feature>
<evidence type="ECO:0000313" key="3">
    <source>
        <dbReference type="EMBL" id="MBE9076664.1"/>
    </source>
</evidence>
<evidence type="ECO:0000256" key="2">
    <source>
        <dbReference type="SAM" id="Phobius"/>
    </source>
</evidence>
<feature type="compositionally biased region" description="Basic residues" evidence="1">
    <location>
        <begin position="139"/>
        <end position="149"/>
    </location>
</feature>
<feature type="transmembrane region" description="Helical" evidence="2">
    <location>
        <begin position="114"/>
        <end position="134"/>
    </location>
</feature>
<accession>A0A8J7ABM3</accession>
<feature type="region of interest" description="Disordered" evidence="1">
    <location>
        <begin position="77"/>
        <end position="106"/>
    </location>
</feature>
<dbReference type="RefSeq" id="WP_193905326.1">
    <property type="nucleotide sequence ID" value="NZ_JADEXG010000008.1"/>
</dbReference>
<name>A0A8J7ABM3_9CYAN</name>
<dbReference type="Proteomes" id="UP000636505">
    <property type="component" value="Unassembled WGS sequence"/>
</dbReference>
<comment type="caution">
    <text evidence="3">The sequence shown here is derived from an EMBL/GenBank/DDBJ whole genome shotgun (WGS) entry which is preliminary data.</text>
</comment>
<feature type="compositionally biased region" description="Low complexity" evidence="1">
    <location>
        <begin position="150"/>
        <end position="167"/>
    </location>
</feature>
<gene>
    <name evidence="3" type="ORF">IQ241_05025</name>
</gene>
<dbReference type="EMBL" id="JADEXG010000008">
    <property type="protein sequence ID" value="MBE9076664.1"/>
    <property type="molecule type" value="Genomic_DNA"/>
</dbReference>
<keyword evidence="2" id="KW-1133">Transmembrane helix</keyword>
<proteinExistence type="predicted"/>
<feature type="transmembrane region" description="Helical" evidence="2">
    <location>
        <begin position="35"/>
        <end position="54"/>
    </location>
</feature>
<reference evidence="3" key="1">
    <citation type="submission" date="2020-10" db="EMBL/GenBank/DDBJ databases">
        <authorList>
            <person name="Castelo-Branco R."/>
            <person name="Eusebio N."/>
            <person name="Adriana R."/>
            <person name="Vieira A."/>
            <person name="Brugerolle De Fraissinette N."/>
            <person name="Rezende De Castro R."/>
            <person name="Schneider M.P."/>
            <person name="Vasconcelos V."/>
            <person name="Leao P.N."/>
        </authorList>
    </citation>
    <scope>NUCLEOTIDE SEQUENCE</scope>
    <source>
        <strain evidence="3">LEGE 07310</strain>
    </source>
</reference>
<protein>
    <recommendedName>
        <fullName evidence="5">Transmembrane protein</fullName>
    </recommendedName>
</protein>
<evidence type="ECO:0008006" key="5">
    <source>
        <dbReference type="Google" id="ProtNLM"/>
    </source>
</evidence>
<keyword evidence="2" id="KW-0812">Transmembrane</keyword>
<keyword evidence="4" id="KW-1185">Reference proteome</keyword>
<dbReference type="AlphaFoldDB" id="A0A8J7ABM3"/>
<feature type="region of interest" description="Disordered" evidence="1">
    <location>
        <begin position="139"/>
        <end position="167"/>
    </location>
</feature>